<proteinExistence type="predicted"/>
<organism evidence="1 2">
    <name type="scientific">Phytophthora nicotianae P1976</name>
    <dbReference type="NCBI Taxonomy" id="1317066"/>
    <lineage>
        <taxon>Eukaryota</taxon>
        <taxon>Sar</taxon>
        <taxon>Stramenopiles</taxon>
        <taxon>Oomycota</taxon>
        <taxon>Peronosporomycetes</taxon>
        <taxon>Peronosporales</taxon>
        <taxon>Peronosporaceae</taxon>
        <taxon>Phytophthora</taxon>
    </lineage>
</organism>
<name>A0A080ZB57_PHYNI</name>
<evidence type="ECO:0000313" key="1">
    <source>
        <dbReference type="EMBL" id="ETO63868.1"/>
    </source>
</evidence>
<dbReference type="AlphaFoldDB" id="A0A080ZB57"/>
<accession>A0A080ZB57</accession>
<gene>
    <name evidence="1" type="ORF">F444_18502</name>
</gene>
<evidence type="ECO:0000313" key="2">
    <source>
        <dbReference type="Proteomes" id="UP000028582"/>
    </source>
</evidence>
<sequence>MADMEEGHLPAWMEIWRTVNGTDVCDEYLNTLHRYATEKNNKDVQDVDAAFDNHTMSSVLTNCRPHRCLANNDGDDCYCRYNINTCERGRISVVYKHGVHVMHDIQATSPPRTRLTRPMKTIIEAKLDLFPSASTQQLYAHISSAIERNYLNDPDPLKTQVVSFLRRWRRNHPGHDTSQVSEIVDTSLYDVFGLSDATPTWVVFFRDAVFSQDRWVSRVGVGTADDPLRVGLTCYKLLHDYAQVQRAYSLNTLIHLESTFNTVA</sequence>
<reference evidence="1 2" key="1">
    <citation type="submission" date="2013-11" db="EMBL/GenBank/DDBJ databases">
        <title>The Genome Sequence of Phytophthora parasitica P1976.</title>
        <authorList>
            <consortium name="The Broad Institute Genomics Platform"/>
            <person name="Russ C."/>
            <person name="Tyler B."/>
            <person name="Panabieres F."/>
            <person name="Shan W."/>
            <person name="Tripathy S."/>
            <person name="Grunwald N."/>
            <person name="Machado M."/>
            <person name="Johnson C.S."/>
            <person name="Walker B."/>
            <person name="Young S."/>
            <person name="Zeng Q."/>
            <person name="Gargeya S."/>
            <person name="Fitzgerald M."/>
            <person name="Haas B."/>
            <person name="Abouelleil A."/>
            <person name="Allen A.W."/>
            <person name="Alvarado L."/>
            <person name="Arachchi H.M."/>
            <person name="Berlin A.M."/>
            <person name="Chapman S.B."/>
            <person name="Gainer-Dewar J."/>
            <person name="Goldberg J."/>
            <person name="Griggs A."/>
            <person name="Gujja S."/>
            <person name="Hansen M."/>
            <person name="Howarth C."/>
            <person name="Imamovic A."/>
            <person name="Ireland A."/>
            <person name="Larimer J."/>
            <person name="McCowan C."/>
            <person name="Murphy C."/>
            <person name="Pearson M."/>
            <person name="Poon T.W."/>
            <person name="Priest M."/>
            <person name="Roberts A."/>
            <person name="Saif S."/>
            <person name="Shea T."/>
            <person name="Sisk P."/>
            <person name="Sykes S."/>
            <person name="Wortman J."/>
            <person name="Nusbaum C."/>
            <person name="Birren B."/>
        </authorList>
    </citation>
    <scope>NUCLEOTIDE SEQUENCE [LARGE SCALE GENOMIC DNA]</scope>
    <source>
        <strain evidence="1 2">P1976</strain>
    </source>
</reference>
<dbReference type="Proteomes" id="UP000028582">
    <property type="component" value="Unassembled WGS sequence"/>
</dbReference>
<protein>
    <submittedName>
        <fullName evidence="1">Uncharacterized protein</fullName>
    </submittedName>
</protein>
<dbReference type="EMBL" id="ANJA01003385">
    <property type="protein sequence ID" value="ETO63868.1"/>
    <property type="molecule type" value="Genomic_DNA"/>
</dbReference>
<comment type="caution">
    <text evidence="1">The sequence shown here is derived from an EMBL/GenBank/DDBJ whole genome shotgun (WGS) entry which is preliminary data.</text>
</comment>
<dbReference type="OrthoDB" id="129113at2759"/>